<dbReference type="InterPro" id="IPR007349">
    <property type="entry name" value="DUF418"/>
</dbReference>
<proteinExistence type="predicted"/>
<feature type="domain" description="DUF418" evidence="3">
    <location>
        <begin position="238"/>
        <end position="406"/>
    </location>
</feature>
<keyword evidence="2" id="KW-1133">Transmembrane helix</keyword>
<feature type="transmembrane region" description="Helical" evidence="2">
    <location>
        <begin position="93"/>
        <end position="112"/>
    </location>
</feature>
<feature type="transmembrane region" description="Helical" evidence="2">
    <location>
        <begin position="211"/>
        <end position="241"/>
    </location>
</feature>
<dbReference type="Proteomes" id="UP000050517">
    <property type="component" value="Unassembled WGS sequence"/>
</dbReference>
<feature type="transmembrane region" description="Helical" evidence="2">
    <location>
        <begin position="124"/>
        <end position="142"/>
    </location>
</feature>
<accession>A0A0Q1AFM6</accession>
<evidence type="ECO:0000256" key="2">
    <source>
        <dbReference type="SAM" id="Phobius"/>
    </source>
</evidence>
<feature type="transmembrane region" description="Helical" evidence="2">
    <location>
        <begin position="41"/>
        <end position="58"/>
    </location>
</feature>
<evidence type="ECO:0000256" key="1">
    <source>
        <dbReference type="SAM" id="MobiDB-lite"/>
    </source>
</evidence>
<name>A0A0Q1AFM6_9CORY</name>
<dbReference type="InterPro" id="IPR052529">
    <property type="entry name" value="Bact_Transport_Assoc"/>
</dbReference>
<keyword evidence="2" id="KW-0812">Transmembrane</keyword>
<feature type="transmembrane region" description="Helical" evidence="2">
    <location>
        <begin position="148"/>
        <end position="166"/>
    </location>
</feature>
<comment type="caution">
    <text evidence="4">The sequence shown here is derived from an EMBL/GenBank/DDBJ whole genome shotgun (WGS) entry which is preliminary data.</text>
</comment>
<gene>
    <name evidence="4" type="ORF">Cocul_00571</name>
</gene>
<dbReference type="AlphaFoldDB" id="A0A0Q1AFM6"/>
<evidence type="ECO:0000313" key="5">
    <source>
        <dbReference type="Proteomes" id="UP000050517"/>
    </source>
</evidence>
<reference evidence="4 5" key="1">
    <citation type="submission" date="2015-10" db="EMBL/GenBank/DDBJ databases">
        <title>Corynebacteirum lowii and Corynebacterium oculi species nova, derived from human clinical disease and and emended description of Corynebacterium mastiditis.</title>
        <authorList>
            <person name="Bernard K."/>
            <person name="Pacheco A.L."/>
            <person name="Mcdougall C."/>
            <person name="Burtx T."/>
            <person name="Weibe D."/>
            <person name="Tyler S."/>
            <person name="Olson A.B."/>
            <person name="Cnockaert M."/>
            <person name="Eguchi H."/>
            <person name="Kuwahara T."/>
            <person name="Nakayama-Imaohji H."/>
            <person name="Boudewijins M."/>
            <person name="Van Hoecke F."/>
            <person name="Bernier A.-M."/>
            <person name="Vandamme P."/>
        </authorList>
    </citation>
    <scope>NUCLEOTIDE SEQUENCE [LARGE SCALE GENOMIC DNA]</scope>
    <source>
        <strain evidence="4 5">NML 130210</strain>
    </source>
</reference>
<evidence type="ECO:0000259" key="3">
    <source>
        <dbReference type="Pfam" id="PF04235"/>
    </source>
</evidence>
<feature type="transmembrane region" description="Helical" evidence="2">
    <location>
        <begin position="293"/>
        <end position="310"/>
    </location>
</feature>
<protein>
    <recommendedName>
        <fullName evidence="3">DUF418 domain-containing protein</fullName>
    </recommendedName>
</protein>
<feature type="region of interest" description="Disordered" evidence="1">
    <location>
        <begin position="406"/>
        <end position="427"/>
    </location>
</feature>
<organism evidence="4 5">
    <name type="scientific">Corynebacterium oculi</name>
    <dbReference type="NCBI Taxonomy" id="1544416"/>
    <lineage>
        <taxon>Bacteria</taxon>
        <taxon>Bacillati</taxon>
        <taxon>Actinomycetota</taxon>
        <taxon>Actinomycetes</taxon>
        <taxon>Mycobacteriales</taxon>
        <taxon>Corynebacteriaceae</taxon>
        <taxon>Corynebacterium</taxon>
    </lineage>
</organism>
<evidence type="ECO:0000313" key="4">
    <source>
        <dbReference type="EMBL" id="KQB85432.1"/>
    </source>
</evidence>
<feature type="transmembrane region" description="Helical" evidence="2">
    <location>
        <begin position="341"/>
        <end position="360"/>
    </location>
</feature>
<feature type="transmembrane region" description="Helical" evidence="2">
    <location>
        <begin position="253"/>
        <end position="273"/>
    </location>
</feature>
<dbReference type="PATRIC" id="fig|1544416.3.peg.576"/>
<dbReference type="EMBL" id="LKST01000001">
    <property type="protein sequence ID" value="KQB85432.1"/>
    <property type="molecule type" value="Genomic_DNA"/>
</dbReference>
<sequence>MVTPLLFLRKDAMTQQARPATQKNTHAVSTRFLAPDVARGLMLLFIALANVVTAWAPAHEGMMAESIGGVREGSLADKIAVVFGTMFIHVRGLPMFATLLGFGVGMISLSLLRRGYPRKNAQVVLLRRYGWLVLFGTIHTVFLFYGDIMFSYGICGLALAGLIAVGNKNLKRIAAGLWIVGAIVTFLFSLVDMGGAGGAEDYLEYLGRGALTLVSIAMMSPILLLTLLPAMIVGLLMARTLMLHDVPAHRRALTIWAAIAAAFILLVGLPWGLAEIGVLPASWAQPLYALNQALGFLTGPGLVAAIALIVQPAQRRLHSEGTMSPIISALVALGKRSMSGYVAQSVLFFLLVLPFTANLAEGMGAAGKSLIAVGVWALTLLAAVALERAGKPGPLEALHRRLSYGKEGLPQQWQPERGRGEQAPQEC</sequence>
<dbReference type="Pfam" id="PF04235">
    <property type="entry name" value="DUF418"/>
    <property type="match status" value="1"/>
</dbReference>
<dbReference type="PANTHER" id="PTHR30590">
    <property type="entry name" value="INNER MEMBRANE PROTEIN"/>
    <property type="match status" value="1"/>
</dbReference>
<dbReference type="STRING" id="1544416.Cocul_00571"/>
<feature type="transmembrane region" description="Helical" evidence="2">
    <location>
        <begin position="173"/>
        <end position="191"/>
    </location>
</feature>
<keyword evidence="5" id="KW-1185">Reference proteome</keyword>
<feature type="transmembrane region" description="Helical" evidence="2">
    <location>
        <begin position="366"/>
        <end position="386"/>
    </location>
</feature>
<keyword evidence="2" id="KW-0472">Membrane</keyword>
<dbReference type="PANTHER" id="PTHR30590:SF2">
    <property type="entry name" value="INNER MEMBRANE PROTEIN"/>
    <property type="match status" value="1"/>
</dbReference>